<dbReference type="Proteomes" id="UP001261125">
    <property type="component" value="Unassembled WGS sequence"/>
</dbReference>
<proteinExistence type="inferred from homology"/>
<dbReference type="EMBL" id="JAWDIT010000002">
    <property type="protein sequence ID" value="MDU0344967.1"/>
    <property type="molecule type" value="Genomic_DNA"/>
</dbReference>
<dbReference type="SUPFAM" id="SSF75005">
    <property type="entry name" value="Arabinanase/levansucrase/invertase"/>
    <property type="match status" value="1"/>
</dbReference>
<accession>A0ABU3SKP9</accession>
<dbReference type="RefSeq" id="WP_316003639.1">
    <property type="nucleotide sequence ID" value="NZ_JAWDIT010000002.1"/>
</dbReference>
<evidence type="ECO:0000313" key="5">
    <source>
        <dbReference type="EMBL" id="MDU0344967.1"/>
    </source>
</evidence>
<comment type="caution">
    <text evidence="5">The sequence shown here is derived from an EMBL/GenBank/DDBJ whole genome shotgun (WGS) entry which is preliminary data.</text>
</comment>
<evidence type="ECO:0000256" key="3">
    <source>
        <dbReference type="ARBA" id="ARBA00023295"/>
    </source>
</evidence>
<name>A0ABU3SKP9_9MICO</name>
<gene>
    <name evidence="5" type="ORF">RWH44_04560</name>
</gene>
<evidence type="ECO:0000313" key="6">
    <source>
        <dbReference type="Proteomes" id="UP001261125"/>
    </source>
</evidence>
<keyword evidence="2 5" id="KW-0378">Hydrolase</keyword>
<evidence type="ECO:0000256" key="1">
    <source>
        <dbReference type="ARBA" id="ARBA00009902"/>
    </source>
</evidence>
<organism evidence="5 6">
    <name type="scientific">Microbacterium phycohabitans</name>
    <dbReference type="NCBI Taxonomy" id="3075993"/>
    <lineage>
        <taxon>Bacteria</taxon>
        <taxon>Bacillati</taxon>
        <taxon>Actinomycetota</taxon>
        <taxon>Actinomycetes</taxon>
        <taxon>Micrococcales</taxon>
        <taxon>Microbacteriaceae</taxon>
        <taxon>Microbacterium</taxon>
    </lineage>
</organism>
<dbReference type="GO" id="GO:0016787">
    <property type="term" value="F:hydrolase activity"/>
    <property type="evidence" value="ECO:0007669"/>
    <property type="project" value="UniProtKB-KW"/>
</dbReference>
<reference evidence="5 6" key="1">
    <citation type="submission" date="2023-09" db="EMBL/GenBank/DDBJ databases">
        <title>Microbacterium fusihabitans sp. nov., Microbacterium phycihabitans sp. nov., and Microbacterium cervinum sp. nov., isolated from dried seaweeds of beach.</title>
        <authorList>
            <person name="Lee S.D."/>
        </authorList>
    </citation>
    <scope>NUCLEOTIDE SEQUENCE [LARGE SCALE GENOMIC DNA]</scope>
    <source>
        <strain evidence="5 6">KSW2-29</strain>
    </source>
</reference>
<keyword evidence="6" id="KW-1185">Reference proteome</keyword>
<sequence length="319" mass="35355">MTFTLPDHWVWDFWLARDGDTHHMMFLQAPTSLGDPDLRHRNASVGYATSDDLRSWTVHGTVLEPSGGDAPDATATWTGSIVGADADWRMFYTGSRFLRDGEITNVETVLAATSTDLATWTKDPDVVVAADARWYETLDAGTWHEEAWRDPWVFADPDGDGWHMLVTARARDGRERDRGVIGHAWSRDLHHWEVRPPRSTPGAGFAHLEVPQVVQIEGRWALVFSCDATHLAGERAGRGGGIWAVALDDPRGQYPVERATLVADERLYSGRVVADDADGRAVMLAFENVTTDGAFVGTLSDPLPLRWDGDRLVVAEVVR</sequence>
<keyword evidence="3" id="KW-0326">Glycosidase</keyword>
<dbReference type="PANTHER" id="PTHR43101">
    <property type="entry name" value="BETA-FRUCTOSIDASE"/>
    <property type="match status" value="1"/>
</dbReference>
<protein>
    <submittedName>
        <fullName evidence="5">Glycosyl hydrolase family 32</fullName>
    </submittedName>
</protein>
<comment type="similarity">
    <text evidence="1">Belongs to the glycosyl hydrolase 32 family.</text>
</comment>
<dbReference type="InterPro" id="IPR023296">
    <property type="entry name" value="Glyco_hydro_beta-prop_sf"/>
</dbReference>
<dbReference type="CDD" id="cd18609">
    <property type="entry name" value="GH32-like"/>
    <property type="match status" value="1"/>
</dbReference>
<dbReference type="InterPro" id="IPR051214">
    <property type="entry name" value="GH32_Enzymes"/>
</dbReference>
<dbReference type="Gene3D" id="2.115.10.20">
    <property type="entry name" value="Glycosyl hydrolase domain, family 43"/>
    <property type="match status" value="1"/>
</dbReference>
<dbReference type="Pfam" id="PF00251">
    <property type="entry name" value="Glyco_hydro_32N"/>
    <property type="match status" value="1"/>
</dbReference>
<feature type="domain" description="Glycosyl hydrolase family 32 N-terminal" evidence="4">
    <location>
        <begin position="39"/>
        <end position="289"/>
    </location>
</feature>
<dbReference type="PANTHER" id="PTHR43101:SF1">
    <property type="entry name" value="BETA-FRUCTOSIDASE"/>
    <property type="match status" value="1"/>
</dbReference>
<evidence type="ECO:0000259" key="4">
    <source>
        <dbReference type="Pfam" id="PF00251"/>
    </source>
</evidence>
<evidence type="ECO:0000256" key="2">
    <source>
        <dbReference type="ARBA" id="ARBA00022801"/>
    </source>
</evidence>
<dbReference type="InterPro" id="IPR013148">
    <property type="entry name" value="Glyco_hydro_32_N"/>
</dbReference>